<gene>
    <name evidence="2" type="ORF">G9U52_31995</name>
</gene>
<dbReference type="Proteomes" id="UP001165962">
    <property type="component" value="Unassembled WGS sequence"/>
</dbReference>
<organism evidence="2 3">
    <name type="scientific">Paenibacillus agricola</name>
    <dbReference type="NCBI Taxonomy" id="2716264"/>
    <lineage>
        <taxon>Bacteria</taxon>
        <taxon>Bacillati</taxon>
        <taxon>Bacillota</taxon>
        <taxon>Bacilli</taxon>
        <taxon>Bacillales</taxon>
        <taxon>Paenibacillaceae</taxon>
        <taxon>Paenibacillus</taxon>
    </lineage>
</organism>
<comment type="caution">
    <text evidence="2">The sequence shown here is derived from an EMBL/GenBank/DDBJ whole genome shotgun (WGS) entry which is preliminary data.</text>
</comment>
<proteinExistence type="predicted"/>
<keyword evidence="3" id="KW-1185">Reference proteome</keyword>
<evidence type="ECO:0000256" key="1">
    <source>
        <dbReference type="SAM" id="MobiDB-lite"/>
    </source>
</evidence>
<name>A0ABX0JD53_9BACL</name>
<feature type="region of interest" description="Disordered" evidence="1">
    <location>
        <begin position="1"/>
        <end position="23"/>
    </location>
</feature>
<sequence length="73" mass="8510">MAIKKLTRESVQQGYSSRMNSCSEKQFNSQSPLLLLTPFEMYTSYWEEGANHDQQMIRLLKFLYGGNSAGRRR</sequence>
<reference evidence="2" key="1">
    <citation type="submission" date="2020-03" db="EMBL/GenBank/DDBJ databases">
        <title>Draft sequencing of Paenibacilllus sp. S3N08.</title>
        <authorList>
            <person name="Kim D.-U."/>
        </authorList>
    </citation>
    <scope>NUCLEOTIDE SEQUENCE</scope>
    <source>
        <strain evidence="2">S3N08</strain>
    </source>
</reference>
<evidence type="ECO:0000313" key="3">
    <source>
        <dbReference type="Proteomes" id="UP001165962"/>
    </source>
</evidence>
<accession>A0ABX0JD53</accession>
<feature type="compositionally biased region" description="Polar residues" evidence="1">
    <location>
        <begin position="9"/>
        <end position="23"/>
    </location>
</feature>
<dbReference type="RefSeq" id="WP_166155344.1">
    <property type="nucleotide sequence ID" value="NZ_JAAOIW010000019.1"/>
</dbReference>
<protein>
    <submittedName>
        <fullName evidence="2">Uncharacterized protein</fullName>
    </submittedName>
</protein>
<dbReference type="EMBL" id="JAAOIW010000019">
    <property type="protein sequence ID" value="NHN34417.1"/>
    <property type="molecule type" value="Genomic_DNA"/>
</dbReference>
<evidence type="ECO:0000313" key="2">
    <source>
        <dbReference type="EMBL" id="NHN34417.1"/>
    </source>
</evidence>